<evidence type="ECO:0000256" key="1">
    <source>
        <dbReference type="SAM" id="MobiDB-lite"/>
    </source>
</evidence>
<organism evidence="3 4">
    <name type="scientific">Panicum miliaceum</name>
    <name type="common">Proso millet</name>
    <name type="synonym">Broomcorn millet</name>
    <dbReference type="NCBI Taxonomy" id="4540"/>
    <lineage>
        <taxon>Eukaryota</taxon>
        <taxon>Viridiplantae</taxon>
        <taxon>Streptophyta</taxon>
        <taxon>Embryophyta</taxon>
        <taxon>Tracheophyta</taxon>
        <taxon>Spermatophyta</taxon>
        <taxon>Magnoliopsida</taxon>
        <taxon>Liliopsida</taxon>
        <taxon>Poales</taxon>
        <taxon>Poaceae</taxon>
        <taxon>PACMAD clade</taxon>
        <taxon>Panicoideae</taxon>
        <taxon>Panicodae</taxon>
        <taxon>Paniceae</taxon>
        <taxon>Panicinae</taxon>
        <taxon>Panicum</taxon>
        <taxon>Panicum sect. Panicum</taxon>
    </lineage>
</organism>
<dbReference type="InterPro" id="IPR041489">
    <property type="entry name" value="PDZ_6"/>
</dbReference>
<dbReference type="SUPFAM" id="SSF50494">
    <property type="entry name" value="Trypsin-like serine proteases"/>
    <property type="match status" value="1"/>
</dbReference>
<sequence>MRSEDRRRKRRSRAARGKRARAADKRGENEGEAARMGDEEPEAASYEASSAVKIHLSHDTSVDGHLLHYHKYYNIALFEVSLKQSPQLFCLSDEVKYAQESTIHGSYMYVNCGVEKCGAGGPALNFDGNVVGMADSTPRTAFIPISILVRCLHMQKECIPWLQLGLKFSSIKFMEVSHIEQIINRFSIDSGLIVQQVLEGSVAEKIGIRNGDIIKCLNGEHVSTTVDVVVS</sequence>
<protein>
    <recommendedName>
        <fullName evidence="2">PDZ domain-containing protein</fullName>
    </recommendedName>
</protein>
<dbReference type="SUPFAM" id="SSF50156">
    <property type="entry name" value="PDZ domain-like"/>
    <property type="match status" value="1"/>
</dbReference>
<feature type="domain" description="PDZ" evidence="2">
    <location>
        <begin position="186"/>
        <end position="231"/>
    </location>
</feature>
<feature type="compositionally biased region" description="Basic residues" evidence="1">
    <location>
        <begin position="7"/>
        <end position="20"/>
    </location>
</feature>
<dbReference type="Gene3D" id="2.30.42.10">
    <property type="match status" value="1"/>
</dbReference>
<keyword evidence="4" id="KW-1185">Reference proteome</keyword>
<dbReference type="PROSITE" id="PS50106">
    <property type="entry name" value="PDZ"/>
    <property type="match status" value="1"/>
</dbReference>
<name>A0A3L6R7J8_PANMI</name>
<evidence type="ECO:0000259" key="2">
    <source>
        <dbReference type="PROSITE" id="PS50106"/>
    </source>
</evidence>
<dbReference type="EMBL" id="PQIB02000009">
    <property type="protein sequence ID" value="RLM98325.1"/>
    <property type="molecule type" value="Genomic_DNA"/>
</dbReference>
<dbReference type="PANTHER" id="PTHR47389">
    <property type="entry name" value="OS09G0436400 PROTEIN"/>
    <property type="match status" value="1"/>
</dbReference>
<dbReference type="AlphaFoldDB" id="A0A3L6R7J8"/>
<proteinExistence type="predicted"/>
<evidence type="ECO:0000313" key="3">
    <source>
        <dbReference type="EMBL" id="RLM98325.1"/>
    </source>
</evidence>
<dbReference type="Proteomes" id="UP000275267">
    <property type="component" value="Unassembled WGS sequence"/>
</dbReference>
<reference evidence="4" key="1">
    <citation type="journal article" date="2019" name="Nat. Commun.">
        <title>The genome of broomcorn millet.</title>
        <authorList>
            <person name="Zou C."/>
            <person name="Miki D."/>
            <person name="Li D."/>
            <person name="Tang Q."/>
            <person name="Xiao L."/>
            <person name="Rajput S."/>
            <person name="Deng P."/>
            <person name="Jia W."/>
            <person name="Huang R."/>
            <person name="Zhang M."/>
            <person name="Sun Y."/>
            <person name="Hu J."/>
            <person name="Fu X."/>
            <person name="Schnable P.S."/>
            <person name="Li F."/>
            <person name="Zhang H."/>
            <person name="Feng B."/>
            <person name="Zhu X."/>
            <person name="Liu R."/>
            <person name="Schnable J.C."/>
            <person name="Zhu J.-K."/>
            <person name="Zhang H."/>
        </authorList>
    </citation>
    <scope>NUCLEOTIDE SEQUENCE [LARGE SCALE GENOMIC DNA]</scope>
</reference>
<dbReference type="Pfam" id="PF17820">
    <property type="entry name" value="PDZ_6"/>
    <property type="match status" value="1"/>
</dbReference>
<dbReference type="InterPro" id="IPR009003">
    <property type="entry name" value="Peptidase_S1_PA"/>
</dbReference>
<dbReference type="STRING" id="4540.A0A3L6R7J8"/>
<gene>
    <name evidence="3" type="ORF">C2845_PM06G07170</name>
</gene>
<accession>A0A3L6R7J8</accession>
<dbReference type="InterPro" id="IPR036034">
    <property type="entry name" value="PDZ_sf"/>
</dbReference>
<feature type="compositionally biased region" description="Basic and acidic residues" evidence="1">
    <location>
        <begin position="21"/>
        <end position="38"/>
    </location>
</feature>
<dbReference type="PANTHER" id="PTHR47389:SF5">
    <property type="entry name" value="OS09G0436700 PROTEIN"/>
    <property type="match status" value="1"/>
</dbReference>
<feature type="region of interest" description="Disordered" evidence="1">
    <location>
        <begin position="1"/>
        <end position="44"/>
    </location>
</feature>
<comment type="caution">
    <text evidence="3">The sequence shown here is derived from an EMBL/GenBank/DDBJ whole genome shotgun (WGS) entry which is preliminary data.</text>
</comment>
<dbReference type="OrthoDB" id="694521at2759"/>
<evidence type="ECO:0000313" key="4">
    <source>
        <dbReference type="Proteomes" id="UP000275267"/>
    </source>
</evidence>
<dbReference type="InterPro" id="IPR001478">
    <property type="entry name" value="PDZ"/>
</dbReference>